<protein>
    <submittedName>
        <fullName evidence="6">DegT/DnrJ/EryC1/StrS family aminotransferase</fullName>
    </submittedName>
</protein>
<dbReference type="Gene3D" id="3.90.1150.10">
    <property type="entry name" value="Aspartate Aminotransferase, domain 1"/>
    <property type="match status" value="1"/>
</dbReference>
<keyword evidence="7" id="KW-1185">Reference proteome</keyword>
<dbReference type="PANTHER" id="PTHR30244:SF36">
    <property type="entry name" value="3-OXO-GLUCOSE-6-PHOSPHATE:GLUTAMATE AMINOTRANSFERASE"/>
    <property type="match status" value="1"/>
</dbReference>
<dbReference type="InterPro" id="IPR000653">
    <property type="entry name" value="DegT/StrS_aminotransferase"/>
</dbReference>
<dbReference type="AlphaFoldDB" id="A0A515EW62"/>
<comment type="similarity">
    <text evidence="2 5">Belongs to the DegT/DnrJ/EryC1 family.</text>
</comment>
<evidence type="ECO:0000256" key="5">
    <source>
        <dbReference type="RuleBase" id="RU004508"/>
    </source>
</evidence>
<dbReference type="SUPFAM" id="SSF53383">
    <property type="entry name" value="PLP-dependent transferases"/>
    <property type="match status" value="1"/>
</dbReference>
<feature type="active site" description="Proton acceptor" evidence="3">
    <location>
        <position position="185"/>
    </location>
</feature>
<reference evidence="7" key="2">
    <citation type="journal article" date="2020" name="Int. J. Syst. Evol. Microbiol.">
        <title>Genomic insights into a novel species Rhodoferax aquaticus sp. nov., isolated from freshwater.</title>
        <authorList>
            <person name="Li T."/>
            <person name="Zhuo Y."/>
            <person name="Jin C.Z."/>
            <person name="Wu X."/>
            <person name="Ko S.R."/>
            <person name="Jin F.J."/>
            <person name="Ahn C.Y."/>
            <person name="Oh H.M."/>
            <person name="Lee H.G."/>
            <person name="Jin L."/>
        </authorList>
    </citation>
    <scope>NUCLEOTIDE SEQUENCE [LARGE SCALE GENOMIC DNA]</scope>
    <source>
        <strain evidence="7">Gr-4</strain>
    </source>
</reference>
<keyword evidence="6" id="KW-0032">Aminotransferase</keyword>
<dbReference type="GO" id="GO:0030170">
    <property type="term" value="F:pyridoxal phosphate binding"/>
    <property type="evidence" value="ECO:0007669"/>
    <property type="project" value="UniProtKB-ARBA"/>
</dbReference>
<dbReference type="InterPro" id="IPR015421">
    <property type="entry name" value="PyrdxlP-dep_Trfase_major"/>
</dbReference>
<dbReference type="RefSeq" id="WP_142814319.1">
    <property type="nucleotide sequence ID" value="NZ_CP036282.1"/>
</dbReference>
<evidence type="ECO:0000256" key="3">
    <source>
        <dbReference type="PIRSR" id="PIRSR000390-1"/>
    </source>
</evidence>
<keyword evidence="6" id="KW-0808">Transferase</keyword>
<dbReference type="CDD" id="cd00616">
    <property type="entry name" value="AHBA_syn"/>
    <property type="match status" value="1"/>
</dbReference>
<feature type="modified residue" description="N6-(pyridoxal phosphate)lysine" evidence="4">
    <location>
        <position position="185"/>
    </location>
</feature>
<keyword evidence="1 4" id="KW-0663">Pyridoxal phosphate</keyword>
<dbReference type="PANTHER" id="PTHR30244">
    <property type="entry name" value="TRANSAMINASE"/>
    <property type="match status" value="1"/>
</dbReference>
<dbReference type="GO" id="GO:0008483">
    <property type="term" value="F:transaminase activity"/>
    <property type="evidence" value="ECO:0007669"/>
    <property type="project" value="UniProtKB-KW"/>
</dbReference>
<evidence type="ECO:0000256" key="4">
    <source>
        <dbReference type="PIRSR" id="PIRSR000390-2"/>
    </source>
</evidence>
<reference evidence="7" key="1">
    <citation type="submission" date="2019-02" db="EMBL/GenBank/DDBJ databases">
        <title>Complete genome sequence of Rhodoferax sp. Gr-4.</title>
        <authorList>
            <person name="Jin L."/>
        </authorList>
    </citation>
    <scope>NUCLEOTIDE SEQUENCE [LARGE SCALE GENOMIC DNA]</scope>
    <source>
        <strain evidence="7">Gr-4</strain>
    </source>
</reference>
<dbReference type="InterPro" id="IPR015422">
    <property type="entry name" value="PyrdxlP-dep_Trfase_small"/>
</dbReference>
<evidence type="ECO:0000313" key="6">
    <source>
        <dbReference type="EMBL" id="QDL56879.1"/>
    </source>
</evidence>
<name>A0A515EW62_9BURK</name>
<dbReference type="EMBL" id="CP036282">
    <property type="protein sequence ID" value="QDL56879.1"/>
    <property type="molecule type" value="Genomic_DNA"/>
</dbReference>
<dbReference type="Pfam" id="PF01041">
    <property type="entry name" value="DegT_DnrJ_EryC1"/>
    <property type="match status" value="1"/>
</dbReference>
<dbReference type="InterPro" id="IPR015424">
    <property type="entry name" value="PyrdxlP-dep_Trfase"/>
</dbReference>
<dbReference type="Proteomes" id="UP000317365">
    <property type="component" value="Chromosome"/>
</dbReference>
<dbReference type="GO" id="GO:0000271">
    <property type="term" value="P:polysaccharide biosynthetic process"/>
    <property type="evidence" value="ECO:0007669"/>
    <property type="project" value="TreeGrafter"/>
</dbReference>
<accession>A0A515EW62</accession>
<dbReference type="PIRSF" id="PIRSF000390">
    <property type="entry name" value="PLP_StrS"/>
    <property type="match status" value="1"/>
</dbReference>
<proteinExistence type="inferred from homology"/>
<evidence type="ECO:0000313" key="7">
    <source>
        <dbReference type="Proteomes" id="UP000317365"/>
    </source>
</evidence>
<dbReference type="FunFam" id="3.40.640.10:FF:000089">
    <property type="entry name" value="Aminotransferase, DegT/DnrJ/EryC1/StrS family"/>
    <property type="match status" value="1"/>
</dbReference>
<evidence type="ECO:0000256" key="1">
    <source>
        <dbReference type="ARBA" id="ARBA00022898"/>
    </source>
</evidence>
<sequence>MVEFLSLKRVNAPHEGAIQAAVARVVQSGWYILGEETYAFEQEFATYCGAKHCIGVGNGLDALSLILRGFDIGAGDEVIVPSNTFVATWLAVTYVGAQPVPVDPDARTYNIDPQKIEAAITPRTKAIIAVHLYGQPAEMTAIQAIARRHGLTVIEDAAQAHGAQHAGKRAGSLGDAAAFSFYPGKNLGALGDGGAITTDDDALAARLRKLRNYGSSVKYQHDELGVNSRLDELQAAVLRAKLPFLDAENDARRAVAQQYMDALAGAPIELPFVPQGVDPVWHLFVVRTAARDTLIQGLKAHGIGHMIHYPIACHAQPAYADQVWPALPVAEALQHEVLSLPIAPYLSAQDVQAVTDAVRASLS</sequence>
<dbReference type="Gene3D" id="3.40.640.10">
    <property type="entry name" value="Type I PLP-dependent aspartate aminotransferase-like (Major domain)"/>
    <property type="match status" value="1"/>
</dbReference>
<evidence type="ECO:0000256" key="2">
    <source>
        <dbReference type="ARBA" id="ARBA00037999"/>
    </source>
</evidence>
<dbReference type="KEGG" id="rhg:EXZ61_18975"/>
<gene>
    <name evidence="6" type="ORF">EXZ61_18975</name>
</gene>
<organism evidence="6 7">
    <name type="scientific">Rhodoferax aquaticus</name>
    <dbReference type="NCBI Taxonomy" id="2527691"/>
    <lineage>
        <taxon>Bacteria</taxon>
        <taxon>Pseudomonadati</taxon>
        <taxon>Pseudomonadota</taxon>
        <taxon>Betaproteobacteria</taxon>
        <taxon>Burkholderiales</taxon>
        <taxon>Comamonadaceae</taxon>
        <taxon>Rhodoferax</taxon>
    </lineage>
</organism>